<dbReference type="CDD" id="cd00075">
    <property type="entry name" value="HATPase"/>
    <property type="match status" value="1"/>
</dbReference>
<keyword evidence="7" id="KW-0067">ATP-binding</keyword>
<dbReference type="AlphaFoldDB" id="A0A3A8NZF2"/>
<dbReference type="PANTHER" id="PTHR42878:SF7">
    <property type="entry name" value="SENSOR HISTIDINE KINASE GLRK"/>
    <property type="match status" value="1"/>
</dbReference>
<dbReference type="InterPro" id="IPR029016">
    <property type="entry name" value="GAF-like_dom_sf"/>
</dbReference>
<dbReference type="Pfam" id="PF00512">
    <property type="entry name" value="HisKA"/>
    <property type="match status" value="1"/>
</dbReference>
<dbReference type="InterPro" id="IPR003018">
    <property type="entry name" value="GAF"/>
</dbReference>
<dbReference type="RefSeq" id="WP_120624184.1">
    <property type="nucleotide sequence ID" value="NZ_RAWG01000022.1"/>
</dbReference>
<organism evidence="10 11">
    <name type="scientific">Corallococcus sicarius</name>
    <dbReference type="NCBI Taxonomy" id="2316726"/>
    <lineage>
        <taxon>Bacteria</taxon>
        <taxon>Pseudomonadati</taxon>
        <taxon>Myxococcota</taxon>
        <taxon>Myxococcia</taxon>
        <taxon>Myxococcales</taxon>
        <taxon>Cystobacterineae</taxon>
        <taxon>Myxococcaceae</taxon>
        <taxon>Corallococcus</taxon>
    </lineage>
</organism>
<keyword evidence="11" id="KW-1185">Reference proteome</keyword>
<comment type="caution">
    <text evidence="10">The sequence shown here is derived from an EMBL/GenBank/DDBJ whole genome shotgun (WGS) entry which is preliminary data.</text>
</comment>
<dbReference type="Pfam" id="PF02518">
    <property type="entry name" value="HATPase_c"/>
    <property type="match status" value="1"/>
</dbReference>
<keyword evidence="6 10" id="KW-0418">Kinase</keyword>
<keyword evidence="3" id="KW-0597">Phosphoprotein</keyword>
<dbReference type="PROSITE" id="PS50109">
    <property type="entry name" value="HIS_KIN"/>
    <property type="match status" value="1"/>
</dbReference>
<dbReference type="GO" id="GO:0007234">
    <property type="term" value="P:osmosensory signaling via phosphorelay pathway"/>
    <property type="evidence" value="ECO:0007669"/>
    <property type="project" value="TreeGrafter"/>
</dbReference>
<evidence type="ECO:0000256" key="4">
    <source>
        <dbReference type="ARBA" id="ARBA00022679"/>
    </source>
</evidence>
<evidence type="ECO:0000256" key="1">
    <source>
        <dbReference type="ARBA" id="ARBA00000085"/>
    </source>
</evidence>
<keyword evidence="4" id="KW-0808">Transferase</keyword>
<dbReference type="GO" id="GO:0000155">
    <property type="term" value="F:phosphorelay sensor kinase activity"/>
    <property type="evidence" value="ECO:0007669"/>
    <property type="project" value="InterPro"/>
</dbReference>
<dbReference type="SMART" id="SM00388">
    <property type="entry name" value="HisKA"/>
    <property type="match status" value="1"/>
</dbReference>
<accession>A0A3A8NZF2</accession>
<evidence type="ECO:0000256" key="7">
    <source>
        <dbReference type="ARBA" id="ARBA00022840"/>
    </source>
</evidence>
<name>A0A3A8NZF2_9BACT</name>
<keyword evidence="8" id="KW-0902">Two-component regulatory system</keyword>
<dbReference type="Gene3D" id="1.10.287.130">
    <property type="match status" value="1"/>
</dbReference>
<evidence type="ECO:0000313" key="11">
    <source>
        <dbReference type="Proteomes" id="UP000273405"/>
    </source>
</evidence>
<evidence type="ECO:0000313" key="10">
    <source>
        <dbReference type="EMBL" id="RKH46485.1"/>
    </source>
</evidence>
<dbReference type="Gene3D" id="3.30.565.10">
    <property type="entry name" value="Histidine kinase-like ATPase, C-terminal domain"/>
    <property type="match status" value="1"/>
</dbReference>
<evidence type="ECO:0000256" key="5">
    <source>
        <dbReference type="ARBA" id="ARBA00022741"/>
    </source>
</evidence>
<dbReference type="InterPro" id="IPR036097">
    <property type="entry name" value="HisK_dim/P_sf"/>
</dbReference>
<dbReference type="InterPro" id="IPR036890">
    <property type="entry name" value="HATPase_C_sf"/>
</dbReference>
<dbReference type="InterPro" id="IPR004358">
    <property type="entry name" value="Sig_transdc_His_kin-like_C"/>
</dbReference>
<dbReference type="SUPFAM" id="SSF55874">
    <property type="entry name" value="ATPase domain of HSP90 chaperone/DNA topoisomerase II/histidine kinase"/>
    <property type="match status" value="1"/>
</dbReference>
<evidence type="ECO:0000256" key="3">
    <source>
        <dbReference type="ARBA" id="ARBA00022553"/>
    </source>
</evidence>
<dbReference type="InterPro" id="IPR005467">
    <property type="entry name" value="His_kinase_dom"/>
</dbReference>
<evidence type="ECO:0000256" key="6">
    <source>
        <dbReference type="ARBA" id="ARBA00022777"/>
    </source>
</evidence>
<comment type="catalytic activity">
    <reaction evidence="1">
        <text>ATP + protein L-histidine = ADP + protein N-phospho-L-histidine.</text>
        <dbReference type="EC" id="2.7.13.3"/>
    </reaction>
</comment>
<dbReference type="Gene3D" id="3.30.450.40">
    <property type="match status" value="1"/>
</dbReference>
<dbReference type="InterPro" id="IPR003661">
    <property type="entry name" value="HisK_dim/P_dom"/>
</dbReference>
<protein>
    <recommendedName>
        <fullName evidence="2">histidine kinase</fullName>
        <ecNumber evidence="2">2.7.13.3</ecNumber>
    </recommendedName>
</protein>
<dbReference type="EC" id="2.7.13.3" evidence="2"/>
<reference evidence="11" key="1">
    <citation type="submission" date="2018-09" db="EMBL/GenBank/DDBJ databases">
        <authorList>
            <person name="Livingstone P.G."/>
            <person name="Whitworth D.E."/>
        </authorList>
    </citation>
    <scope>NUCLEOTIDE SEQUENCE [LARGE SCALE GENOMIC DNA]</scope>
    <source>
        <strain evidence="11">CA040B</strain>
    </source>
</reference>
<dbReference type="GO" id="GO:0000156">
    <property type="term" value="F:phosphorelay response regulator activity"/>
    <property type="evidence" value="ECO:0007669"/>
    <property type="project" value="TreeGrafter"/>
</dbReference>
<dbReference type="GO" id="GO:0030295">
    <property type="term" value="F:protein kinase activator activity"/>
    <property type="evidence" value="ECO:0007669"/>
    <property type="project" value="TreeGrafter"/>
</dbReference>
<dbReference type="Proteomes" id="UP000273405">
    <property type="component" value="Unassembled WGS sequence"/>
</dbReference>
<keyword evidence="5" id="KW-0547">Nucleotide-binding</keyword>
<dbReference type="SUPFAM" id="SSF47384">
    <property type="entry name" value="Homodimeric domain of signal transducing histidine kinase"/>
    <property type="match status" value="1"/>
</dbReference>
<evidence type="ECO:0000256" key="2">
    <source>
        <dbReference type="ARBA" id="ARBA00012438"/>
    </source>
</evidence>
<feature type="domain" description="Histidine kinase" evidence="9">
    <location>
        <begin position="328"/>
        <end position="542"/>
    </location>
</feature>
<dbReference type="PRINTS" id="PR00344">
    <property type="entry name" value="BCTRLSENSOR"/>
</dbReference>
<evidence type="ECO:0000256" key="8">
    <source>
        <dbReference type="ARBA" id="ARBA00023012"/>
    </source>
</evidence>
<dbReference type="InterPro" id="IPR050351">
    <property type="entry name" value="BphY/WalK/GraS-like"/>
</dbReference>
<sequence>MVSVAEIIRSHHGEIMRLWTEEATRAASARGLNAPEFRNIMPTYLTSLADKREPTGTGASVQQKHVESHVSARLRQGFHVAEVVEEFAILGRCITRMWAAVPPVGQPDAHDVEWLFTELHAATTSVTELFTRHLLEDEQTEKRYLRLLQKVASEALADESTLGNRMKEVLGLICEAMGAQSAALLLYDPKRQKLVATAAVGEAEEQLGQYAASLDLSSFAGQIAAAGEETSSLWDAKTTTSKVSDTLRRSGIHSVLGVRLPPHQSLVGVVYVGISEVRDFTLREKTRLQALGQNLSIHLETSRLYADLQEKIEALQTERDLRERFVSVLAHDLRGPLAAAKMSAQLLMRSPEKLDERRDLAMKIDRNIDRTDQMVRDLLDANRIRAGERLPLRLTQCDLGDIAHEVVEELTSLHGNRFVLKTSDRVQGHWSAEELRRALWNLGSNALKYGATEQRITFTVTRTDTLARASVHNEGPMIPHVEQGNIFRPFSRSRSAQAGPSKGWGLGLTLVWGCAQAHGGAVILTSEADTGTTFTLELPWDARPFQPVAE</sequence>
<dbReference type="SMART" id="SM00387">
    <property type="entry name" value="HATPase_c"/>
    <property type="match status" value="1"/>
</dbReference>
<proteinExistence type="predicted"/>
<dbReference type="SMART" id="SM00065">
    <property type="entry name" value="GAF"/>
    <property type="match status" value="1"/>
</dbReference>
<dbReference type="SUPFAM" id="SSF55781">
    <property type="entry name" value="GAF domain-like"/>
    <property type="match status" value="1"/>
</dbReference>
<dbReference type="PANTHER" id="PTHR42878">
    <property type="entry name" value="TWO-COMPONENT HISTIDINE KINASE"/>
    <property type="match status" value="1"/>
</dbReference>
<gene>
    <name evidence="10" type="ORF">D7X12_05330</name>
</gene>
<dbReference type="EMBL" id="RAWG01000022">
    <property type="protein sequence ID" value="RKH46485.1"/>
    <property type="molecule type" value="Genomic_DNA"/>
</dbReference>
<dbReference type="OrthoDB" id="9787707at2"/>
<dbReference type="InterPro" id="IPR003594">
    <property type="entry name" value="HATPase_dom"/>
</dbReference>
<dbReference type="CDD" id="cd00082">
    <property type="entry name" value="HisKA"/>
    <property type="match status" value="1"/>
</dbReference>
<evidence type="ECO:0000259" key="9">
    <source>
        <dbReference type="PROSITE" id="PS50109"/>
    </source>
</evidence>
<dbReference type="GO" id="GO:0005524">
    <property type="term" value="F:ATP binding"/>
    <property type="evidence" value="ECO:0007669"/>
    <property type="project" value="UniProtKB-KW"/>
</dbReference>